<evidence type="ECO:0000256" key="4">
    <source>
        <dbReference type="ARBA" id="ARBA00012984"/>
    </source>
</evidence>
<evidence type="ECO:0000256" key="8">
    <source>
        <dbReference type="ARBA" id="ARBA00022840"/>
    </source>
</evidence>
<protein>
    <recommendedName>
        <fullName evidence="4">6-carboxyhexanoate--CoA ligase</fullName>
        <ecNumber evidence="4">6.2.1.14</ecNumber>
    </recommendedName>
</protein>
<dbReference type="RefSeq" id="WP_085237274.1">
    <property type="nucleotide sequence ID" value="NZ_CP020773.1"/>
</dbReference>
<keyword evidence="8" id="KW-0067">ATP-binding</keyword>
<dbReference type="AlphaFoldDB" id="A0AAC9RP15"/>
<evidence type="ECO:0000256" key="7">
    <source>
        <dbReference type="ARBA" id="ARBA00022756"/>
    </source>
</evidence>
<evidence type="ECO:0000256" key="3">
    <source>
        <dbReference type="ARBA" id="ARBA00011738"/>
    </source>
</evidence>
<reference evidence="11 12" key="1">
    <citation type="submission" date="2017-04" db="EMBL/GenBank/DDBJ databases">
        <authorList>
            <person name="Veseli I.A."/>
            <person name="Tang C."/>
            <person name="Pombert J.-F."/>
        </authorList>
    </citation>
    <scope>NUCLEOTIDE SEQUENCE [LARGE SCALE GENOMIC DNA]</scope>
    <source>
        <strain evidence="11 12">ATCC 700373</strain>
    </source>
</reference>
<dbReference type="InterPro" id="IPR005499">
    <property type="entry name" value="BioW"/>
</dbReference>
<dbReference type="GO" id="GO:0042410">
    <property type="term" value="F:6-carboxyhexanoate-CoA ligase activity"/>
    <property type="evidence" value="ECO:0007669"/>
    <property type="project" value="UniProtKB-EC"/>
</dbReference>
<comment type="subunit">
    <text evidence="3">Homodimer.</text>
</comment>
<evidence type="ECO:0000256" key="6">
    <source>
        <dbReference type="ARBA" id="ARBA00022741"/>
    </source>
</evidence>
<evidence type="ECO:0000313" key="11">
    <source>
        <dbReference type="EMBL" id="ARJ50796.1"/>
    </source>
</evidence>
<dbReference type="KEGG" id="slz:B5P37_05420"/>
<name>A0AAC9RP15_9STAP</name>
<evidence type="ECO:0000256" key="5">
    <source>
        <dbReference type="ARBA" id="ARBA00022598"/>
    </source>
</evidence>
<gene>
    <name evidence="11" type="ORF">B5P37_05420</name>
</gene>
<evidence type="ECO:0000256" key="9">
    <source>
        <dbReference type="ARBA" id="ARBA00022842"/>
    </source>
</evidence>
<evidence type="ECO:0000313" key="12">
    <source>
        <dbReference type="Proteomes" id="UP000242864"/>
    </source>
</evidence>
<dbReference type="EMBL" id="CP020773">
    <property type="protein sequence ID" value="ARJ50796.1"/>
    <property type="molecule type" value="Genomic_DNA"/>
</dbReference>
<dbReference type="GO" id="GO:0009102">
    <property type="term" value="P:biotin biosynthetic process"/>
    <property type="evidence" value="ECO:0007669"/>
    <property type="project" value="UniProtKB-KW"/>
</dbReference>
<keyword evidence="5 11" id="KW-0436">Ligase</keyword>
<evidence type="ECO:0000256" key="10">
    <source>
        <dbReference type="ARBA" id="ARBA00049553"/>
    </source>
</evidence>
<accession>A0AAC9RP15</accession>
<dbReference type="EC" id="6.2.1.14" evidence="4"/>
<dbReference type="NCBIfam" id="NF002360">
    <property type="entry name" value="PRK01322.1"/>
    <property type="match status" value="1"/>
</dbReference>
<dbReference type="GO" id="GO:0005524">
    <property type="term" value="F:ATP binding"/>
    <property type="evidence" value="ECO:0007669"/>
    <property type="project" value="UniProtKB-KW"/>
</dbReference>
<comment type="cofactor">
    <cofactor evidence="1">
        <name>Mg(2+)</name>
        <dbReference type="ChEBI" id="CHEBI:18420"/>
    </cofactor>
</comment>
<evidence type="ECO:0000256" key="1">
    <source>
        <dbReference type="ARBA" id="ARBA00001946"/>
    </source>
</evidence>
<keyword evidence="6" id="KW-0547">Nucleotide-binding</keyword>
<dbReference type="Pfam" id="PF03744">
    <property type="entry name" value="BioW"/>
    <property type="match status" value="1"/>
</dbReference>
<dbReference type="Proteomes" id="UP000242864">
    <property type="component" value="Chromosome"/>
</dbReference>
<keyword evidence="7" id="KW-0093">Biotin biosynthesis</keyword>
<keyword evidence="9" id="KW-0460">Magnesium</keyword>
<evidence type="ECO:0000256" key="2">
    <source>
        <dbReference type="ARBA" id="ARBA00005075"/>
    </source>
</evidence>
<keyword evidence="12" id="KW-1185">Reference proteome</keyword>
<sequence length="231" mass="25879">MYSVKMRANQENVHISGAETICHEHEIPKVLREFFDKGFQHDNGAVDFLNLKVEKITTSLYPLEALPIIEETSPSLTTLCLEQGISEEALNKGLSYIFDDTRYTGAVILSAQSGERLDCSGTKGIRVTHFCFEDRSDKPLTHSRIQDALTIATCVNAFEHVKGELCVSDDLYYTTGYFASAQGYHRIQKMKPSGTRDGGRVIFVDSDIAMNDYLAFLQQQPKQVIRISGMP</sequence>
<comment type="catalytic activity">
    <reaction evidence="10">
        <text>heptanedioate + ATP + CoA = 6-carboxyhexanoyl-CoA + AMP + diphosphate</text>
        <dbReference type="Rhea" id="RHEA:14781"/>
        <dbReference type="ChEBI" id="CHEBI:30616"/>
        <dbReference type="ChEBI" id="CHEBI:33019"/>
        <dbReference type="ChEBI" id="CHEBI:36165"/>
        <dbReference type="ChEBI" id="CHEBI:57287"/>
        <dbReference type="ChEBI" id="CHEBI:57360"/>
        <dbReference type="ChEBI" id="CHEBI:456215"/>
        <dbReference type="EC" id="6.2.1.14"/>
    </reaction>
</comment>
<proteinExistence type="predicted"/>
<organism evidence="11 12">
    <name type="scientific">Staphylococcus lutrae</name>
    <dbReference type="NCBI Taxonomy" id="155085"/>
    <lineage>
        <taxon>Bacteria</taxon>
        <taxon>Bacillati</taxon>
        <taxon>Bacillota</taxon>
        <taxon>Bacilli</taxon>
        <taxon>Bacillales</taxon>
        <taxon>Staphylococcaceae</taxon>
        <taxon>Staphylococcus</taxon>
    </lineage>
</organism>
<comment type="pathway">
    <text evidence="2">Metabolic intermediate metabolism; pimeloyl-CoA biosynthesis; pimeloyl-CoA from pimelate: step 1/1.</text>
</comment>